<evidence type="ECO:0000256" key="2">
    <source>
        <dbReference type="ARBA" id="ARBA00004127"/>
    </source>
</evidence>
<evidence type="ECO:0000256" key="3">
    <source>
        <dbReference type="ARBA" id="ARBA00009300"/>
    </source>
</evidence>
<dbReference type="GO" id="GO:0012505">
    <property type="term" value="C:endomembrane system"/>
    <property type="evidence" value="ECO:0007669"/>
    <property type="project" value="UniProtKB-SubCell"/>
</dbReference>
<keyword evidence="19" id="KW-1185">Reference proteome</keyword>
<comment type="catalytic activity">
    <reaction evidence="11">
        <text>12-(9Z-octadecenoyloxy)-octadecanoate + H2O = 12-hydroxyoctadecanoate + (9Z)-octadecenoate + H(+)</text>
        <dbReference type="Rhea" id="RHEA:52060"/>
        <dbReference type="ChEBI" id="CHEBI:15377"/>
        <dbReference type="ChEBI" id="CHEBI:15378"/>
        <dbReference type="ChEBI" id="CHEBI:30823"/>
        <dbReference type="ChEBI" id="CHEBI:84201"/>
        <dbReference type="ChEBI" id="CHEBI:136302"/>
    </reaction>
    <physiologicalReaction direction="left-to-right" evidence="11">
        <dbReference type="Rhea" id="RHEA:52061"/>
    </physiologicalReaction>
</comment>
<dbReference type="PANTHER" id="PTHR10989:SF16">
    <property type="entry name" value="AT02829P-RELATED"/>
    <property type="match status" value="1"/>
</dbReference>
<evidence type="ECO:0000256" key="1">
    <source>
        <dbReference type="ARBA" id="ARBA00000923"/>
    </source>
</evidence>
<evidence type="ECO:0000256" key="11">
    <source>
        <dbReference type="ARBA" id="ARBA00048701"/>
    </source>
</evidence>
<evidence type="ECO:0000256" key="4">
    <source>
        <dbReference type="ARBA" id="ARBA00022692"/>
    </source>
</evidence>
<comment type="subcellular location">
    <subcellularLocation>
        <location evidence="2">Endomembrane system</location>
        <topology evidence="2">Multi-pass membrane protein</topology>
    </subcellularLocation>
</comment>
<sequence>MSFISSTFHFALMVHFIYVICYELFVLELAENHKKIANIGLGQLKYITFWDLLIQCVYYIIAFSHDVYSSDVGTRKRKSALLKWRDFLFTTISFSAATFVCVAFWGLYAVDRKLIFPVDMDSWFPGWLCHGEHSIPIIGVFIELWLVKHKLPKRLTGAVTVAMFAVTYLLWVCFIAYYWDGFWVYPVLRDLSMVGRAIFIAGCALSISLFYFLGEFLHNQAWGKQKTRNKTQ</sequence>
<gene>
    <name evidence="18" type="ORF">MNOR_LOCUS13099</name>
</gene>
<comment type="catalytic activity">
    <reaction evidence="14">
        <text>13-(9Z-octadecenoyloxy)-octadecanoate + H2O = 13-hydroxy-octadecanoate + (9Z)-octadecenoate + H(+)</text>
        <dbReference type="Rhea" id="RHEA:52064"/>
        <dbReference type="ChEBI" id="CHEBI:15377"/>
        <dbReference type="ChEBI" id="CHEBI:15378"/>
        <dbReference type="ChEBI" id="CHEBI:30823"/>
        <dbReference type="ChEBI" id="CHEBI:136303"/>
        <dbReference type="ChEBI" id="CHEBI:136304"/>
    </reaction>
    <physiologicalReaction direction="left-to-right" evidence="14">
        <dbReference type="Rhea" id="RHEA:52065"/>
    </physiologicalReaction>
</comment>
<dbReference type="InterPro" id="IPR006838">
    <property type="entry name" value="ADTRP_AIG1"/>
</dbReference>
<evidence type="ECO:0000256" key="13">
    <source>
        <dbReference type="ARBA" id="ARBA00049221"/>
    </source>
</evidence>
<reference evidence="18 19" key="1">
    <citation type="submission" date="2024-05" db="EMBL/GenBank/DDBJ databases">
        <authorList>
            <person name="Wallberg A."/>
        </authorList>
    </citation>
    <scope>NUCLEOTIDE SEQUENCE [LARGE SCALE GENOMIC DNA]</scope>
</reference>
<keyword evidence="4 17" id="KW-0812">Transmembrane</keyword>
<comment type="caution">
    <text evidence="18">The sequence shown here is derived from an EMBL/GenBank/DDBJ whole genome shotgun (WGS) entry which is preliminary data.</text>
</comment>
<evidence type="ECO:0000256" key="6">
    <source>
        <dbReference type="ARBA" id="ARBA00023136"/>
    </source>
</evidence>
<evidence type="ECO:0000256" key="9">
    <source>
        <dbReference type="ARBA" id="ARBA00047863"/>
    </source>
</evidence>
<feature type="transmembrane region" description="Helical" evidence="17">
    <location>
        <begin position="191"/>
        <end position="214"/>
    </location>
</feature>
<organism evidence="18 19">
    <name type="scientific">Meganyctiphanes norvegica</name>
    <name type="common">Northern krill</name>
    <name type="synonym">Thysanopoda norvegica</name>
    <dbReference type="NCBI Taxonomy" id="48144"/>
    <lineage>
        <taxon>Eukaryota</taxon>
        <taxon>Metazoa</taxon>
        <taxon>Ecdysozoa</taxon>
        <taxon>Arthropoda</taxon>
        <taxon>Crustacea</taxon>
        <taxon>Multicrustacea</taxon>
        <taxon>Malacostraca</taxon>
        <taxon>Eumalacostraca</taxon>
        <taxon>Eucarida</taxon>
        <taxon>Euphausiacea</taxon>
        <taxon>Euphausiidae</taxon>
        <taxon>Meganyctiphanes</taxon>
    </lineage>
</organism>
<comment type="catalytic activity">
    <reaction evidence="7">
        <text>12-hexadecanoyloxy-octadecanoate + H2O = 12-hydroxyoctadecanoate + hexadecanoate + H(+)</text>
        <dbReference type="Rhea" id="RHEA:52056"/>
        <dbReference type="ChEBI" id="CHEBI:7896"/>
        <dbReference type="ChEBI" id="CHEBI:15377"/>
        <dbReference type="ChEBI" id="CHEBI:15378"/>
        <dbReference type="ChEBI" id="CHEBI:83677"/>
        <dbReference type="ChEBI" id="CHEBI:84201"/>
    </reaction>
    <physiologicalReaction direction="left-to-right" evidence="7">
        <dbReference type="Rhea" id="RHEA:52057"/>
    </physiologicalReaction>
</comment>
<comment type="catalytic activity">
    <reaction evidence="13">
        <text>9-octadecanoyloxy-octadecanoate + H2O = 9-hydroxy-octadecanoate + octadecanoate + H(+)</text>
        <dbReference type="Rhea" id="RHEA:52096"/>
        <dbReference type="ChEBI" id="CHEBI:15377"/>
        <dbReference type="ChEBI" id="CHEBI:15378"/>
        <dbReference type="ChEBI" id="CHEBI:25629"/>
        <dbReference type="ChEBI" id="CHEBI:136286"/>
        <dbReference type="ChEBI" id="CHEBI:136373"/>
    </reaction>
    <physiologicalReaction direction="left-to-right" evidence="13">
        <dbReference type="Rhea" id="RHEA:52097"/>
    </physiologicalReaction>
</comment>
<feature type="transmembrane region" description="Helical" evidence="17">
    <location>
        <begin position="158"/>
        <end position="179"/>
    </location>
</feature>
<accession>A0AAV2QMH7</accession>
<protein>
    <recommendedName>
        <fullName evidence="20">Androgen-induced gene 1 protein</fullName>
    </recommendedName>
</protein>
<feature type="transmembrane region" description="Helical" evidence="17">
    <location>
        <begin position="122"/>
        <end position="146"/>
    </location>
</feature>
<dbReference type="AlphaFoldDB" id="A0AAV2QMH7"/>
<evidence type="ECO:0000256" key="7">
    <source>
        <dbReference type="ARBA" id="ARBA00047368"/>
    </source>
</evidence>
<keyword evidence="6 17" id="KW-0472">Membrane</keyword>
<feature type="transmembrane region" description="Helical" evidence="17">
    <location>
        <begin position="7"/>
        <end position="27"/>
    </location>
</feature>
<evidence type="ECO:0008006" key="20">
    <source>
        <dbReference type="Google" id="ProtNLM"/>
    </source>
</evidence>
<comment type="catalytic activity">
    <reaction evidence="15">
        <text>13-(9Z-hexadecenoyloxy)-octadecanoate + H2O = 13-hydroxy-octadecanoate + (9Z)-hexadecenoate + H(+)</text>
        <dbReference type="Rhea" id="RHEA:52076"/>
        <dbReference type="ChEBI" id="CHEBI:15377"/>
        <dbReference type="ChEBI" id="CHEBI:15378"/>
        <dbReference type="ChEBI" id="CHEBI:32372"/>
        <dbReference type="ChEBI" id="CHEBI:136304"/>
        <dbReference type="ChEBI" id="CHEBI:136315"/>
    </reaction>
    <physiologicalReaction direction="left-to-right" evidence="15">
        <dbReference type="Rhea" id="RHEA:52077"/>
    </physiologicalReaction>
</comment>
<comment type="catalytic activity">
    <reaction evidence="12">
        <text>9-(9Z-octadecenoyloxy)-octadecanoate + H2O = 9-hydroxy-octadecanoate + (9Z)-octadecenoate + H(+)</text>
        <dbReference type="Rhea" id="RHEA:52048"/>
        <dbReference type="ChEBI" id="CHEBI:15377"/>
        <dbReference type="ChEBI" id="CHEBI:15378"/>
        <dbReference type="ChEBI" id="CHEBI:30823"/>
        <dbReference type="ChEBI" id="CHEBI:136282"/>
        <dbReference type="ChEBI" id="CHEBI:136286"/>
    </reaction>
    <physiologicalReaction direction="left-to-right" evidence="12">
        <dbReference type="Rhea" id="RHEA:52049"/>
    </physiologicalReaction>
</comment>
<evidence type="ECO:0000313" key="19">
    <source>
        <dbReference type="Proteomes" id="UP001497623"/>
    </source>
</evidence>
<evidence type="ECO:0000256" key="16">
    <source>
        <dbReference type="ARBA" id="ARBA00049428"/>
    </source>
</evidence>
<name>A0AAV2QMH7_MEGNR</name>
<keyword evidence="5 17" id="KW-1133">Transmembrane helix</keyword>
<comment type="catalytic activity">
    <reaction evidence="10">
        <text>12-octadecanoyloxy-octadecanoate + H2O = 12-hydroxyoctadecanoate + octadecanoate + H(+)</text>
        <dbReference type="Rhea" id="RHEA:52080"/>
        <dbReference type="ChEBI" id="CHEBI:15377"/>
        <dbReference type="ChEBI" id="CHEBI:15378"/>
        <dbReference type="ChEBI" id="CHEBI:25629"/>
        <dbReference type="ChEBI" id="CHEBI:84201"/>
        <dbReference type="ChEBI" id="CHEBI:136330"/>
    </reaction>
    <physiologicalReaction direction="left-to-right" evidence="10">
        <dbReference type="Rhea" id="RHEA:52081"/>
    </physiologicalReaction>
</comment>
<comment type="catalytic activity">
    <reaction evidence="1">
        <text>9-(9Z-hexadecenoyloxy)-octadecanoate + H2O = (9Z)-hexadecenoate + 9-hydroxy-octadecanoate + H(+)</text>
        <dbReference type="Rhea" id="RHEA:52068"/>
        <dbReference type="ChEBI" id="CHEBI:15377"/>
        <dbReference type="ChEBI" id="CHEBI:15378"/>
        <dbReference type="ChEBI" id="CHEBI:32372"/>
        <dbReference type="ChEBI" id="CHEBI:136286"/>
        <dbReference type="ChEBI" id="CHEBI:136309"/>
    </reaction>
    <physiologicalReaction direction="left-to-right" evidence="1">
        <dbReference type="Rhea" id="RHEA:52069"/>
    </physiologicalReaction>
</comment>
<evidence type="ECO:0000256" key="15">
    <source>
        <dbReference type="ARBA" id="ARBA00049322"/>
    </source>
</evidence>
<dbReference type="Proteomes" id="UP001497623">
    <property type="component" value="Unassembled WGS sequence"/>
</dbReference>
<evidence type="ECO:0000256" key="17">
    <source>
        <dbReference type="SAM" id="Phobius"/>
    </source>
</evidence>
<dbReference type="Pfam" id="PF04750">
    <property type="entry name" value="Far-17a_AIG1"/>
    <property type="match status" value="1"/>
</dbReference>
<comment type="catalytic activity">
    <reaction evidence="8">
        <text>13-octadecanoyloxy-octadecanoate + H2O = 13-hydroxy-octadecanoate + octadecanoate + H(+)</text>
        <dbReference type="Rhea" id="RHEA:52084"/>
        <dbReference type="ChEBI" id="CHEBI:15377"/>
        <dbReference type="ChEBI" id="CHEBI:15378"/>
        <dbReference type="ChEBI" id="CHEBI:25629"/>
        <dbReference type="ChEBI" id="CHEBI:136304"/>
        <dbReference type="ChEBI" id="CHEBI:136335"/>
    </reaction>
    <physiologicalReaction direction="left-to-right" evidence="8">
        <dbReference type="Rhea" id="RHEA:52085"/>
    </physiologicalReaction>
</comment>
<evidence type="ECO:0000256" key="14">
    <source>
        <dbReference type="ARBA" id="ARBA00049296"/>
    </source>
</evidence>
<evidence type="ECO:0000256" key="10">
    <source>
        <dbReference type="ARBA" id="ARBA00048680"/>
    </source>
</evidence>
<comment type="catalytic activity">
    <reaction evidence="16">
        <text>12-(9Z-hexadecenoyloxy)-octadecanoate + H2O = 12-hydroxyoctadecanoate + (9Z)-hexadecenoate + H(+)</text>
        <dbReference type="Rhea" id="RHEA:52072"/>
        <dbReference type="ChEBI" id="CHEBI:15377"/>
        <dbReference type="ChEBI" id="CHEBI:15378"/>
        <dbReference type="ChEBI" id="CHEBI:32372"/>
        <dbReference type="ChEBI" id="CHEBI:84201"/>
        <dbReference type="ChEBI" id="CHEBI:136312"/>
    </reaction>
    <physiologicalReaction direction="left-to-right" evidence="16">
        <dbReference type="Rhea" id="RHEA:52073"/>
    </physiologicalReaction>
</comment>
<comment type="similarity">
    <text evidence="3">Belongs to the AIG1 family.</text>
</comment>
<dbReference type="EMBL" id="CAXKWB010007382">
    <property type="protein sequence ID" value="CAL4086857.1"/>
    <property type="molecule type" value="Genomic_DNA"/>
</dbReference>
<feature type="transmembrane region" description="Helical" evidence="17">
    <location>
        <begin position="87"/>
        <end position="110"/>
    </location>
</feature>
<proteinExistence type="inferred from homology"/>
<dbReference type="PANTHER" id="PTHR10989">
    <property type="entry name" value="ANDROGEN-INDUCED PROTEIN 1-RELATED"/>
    <property type="match status" value="1"/>
</dbReference>
<evidence type="ECO:0000256" key="5">
    <source>
        <dbReference type="ARBA" id="ARBA00022989"/>
    </source>
</evidence>
<dbReference type="GO" id="GO:0016020">
    <property type="term" value="C:membrane"/>
    <property type="evidence" value="ECO:0007669"/>
    <property type="project" value="InterPro"/>
</dbReference>
<evidence type="ECO:0000256" key="12">
    <source>
        <dbReference type="ARBA" id="ARBA00048800"/>
    </source>
</evidence>
<comment type="catalytic activity">
    <reaction evidence="9">
        <text>9-hexadecanoyloxy-octadecanoate + H2O = 9-hydroxy-octadecanoate + hexadecanoate + H(+)</text>
        <dbReference type="Rhea" id="RHEA:52052"/>
        <dbReference type="ChEBI" id="CHEBI:7896"/>
        <dbReference type="ChEBI" id="CHEBI:15377"/>
        <dbReference type="ChEBI" id="CHEBI:15378"/>
        <dbReference type="ChEBI" id="CHEBI:83670"/>
        <dbReference type="ChEBI" id="CHEBI:136286"/>
    </reaction>
    <physiologicalReaction direction="left-to-right" evidence="9">
        <dbReference type="Rhea" id="RHEA:52053"/>
    </physiologicalReaction>
</comment>
<feature type="transmembrane region" description="Helical" evidence="17">
    <location>
        <begin position="47"/>
        <end position="67"/>
    </location>
</feature>
<evidence type="ECO:0000313" key="18">
    <source>
        <dbReference type="EMBL" id="CAL4086857.1"/>
    </source>
</evidence>
<evidence type="ECO:0000256" key="8">
    <source>
        <dbReference type="ARBA" id="ARBA00047427"/>
    </source>
</evidence>